<dbReference type="Proteomes" id="UP000887563">
    <property type="component" value="Unplaced"/>
</dbReference>
<dbReference type="InterPro" id="IPR050517">
    <property type="entry name" value="DDR_Repair_Kinase"/>
</dbReference>
<dbReference type="GO" id="GO:0031932">
    <property type="term" value="C:TORC2 complex"/>
    <property type="evidence" value="ECO:0007669"/>
    <property type="project" value="TreeGrafter"/>
</dbReference>
<dbReference type="Pfam" id="PF02259">
    <property type="entry name" value="FAT"/>
    <property type="match status" value="1"/>
</dbReference>
<evidence type="ECO:0000259" key="2">
    <source>
        <dbReference type="PROSITE" id="PS51189"/>
    </source>
</evidence>
<feature type="region of interest" description="Disordered" evidence="1">
    <location>
        <begin position="62"/>
        <end position="82"/>
    </location>
</feature>
<dbReference type="AlphaFoldDB" id="A0A914LAW0"/>
<dbReference type="GO" id="GO:0038202">
    <property type="term" value="P:TORC1 signaling"/>
    <property type="evidence" value="ECO:0007669"/>
    <property type="project" value="TreeGrafter"/>
</dbReference>
<sequence>MKLHYFVVATSFDQNWYKAWHRLATTYYSAISQHQTSTPSQLPPTLLPMEIDYSIAAGKKPWHHHHHYQHQQQQHYQHHQQQQLAAYYTPIPSQHHHHHHSHHHPQQQQIVTDLTTIPPPSIITGGGGCGGGGCGGVDNTSGYVQHPLPLHGMPIAYVQPPPSVQAAAATSSAQMNSPPIMQSPLRAHQLVTNYAVNAVSCFFKAIQLAEGSRLDDTLRLLMLWFDYGDRPEVFERLRDNLKMIPSEVWLEVVPPINCTFGRVF</sequence>
<dbReference type="GO" id="GO:0005737">
    <property type="term" value="C:cytoplasm"/>
    <property type="evidence" value="ECO:0007669"/>
    <property type="project" value="TreeGrafter"/>
</dbReference>
<organism evidence="3 4">
    <name type="scientific">Meloidogyne incognita</name>
    <name type="common">Southern root-knot nematode worm</name>
    <name type="synonym">Oxyuris incognita</name>
    <dbReference type="NCBI Taxonomy" id="6306"/>
    <lineage>
        <taxon>Eukaryota</taxon>
        <taxon>Metazoa</taxon>
        <taxon>Ecdysozoa</taxon>
        <taxon>Nematoda</taxon>
        <taxon>Chromadorea</taxon>
        <taxon>Rhabditida</taxon>
        <taxon>Tylenchina</taxon>
        <taxon>Tylenchomorpha</taxon>
        <taxon>Tylenchoidea</taxon>
        <taxon>Meloidogynidae</taxon>
        <taxon>Meloidogyninae</taxon>
        <taxon>Meloidogyne</taxon>
        <taxon>Meloidogyne incognita group</taxon>
    </lineage>
</organism>
<accession>A0A914LAW0</accession>
<dbReference type="InterPro" id="IPR003151">
    <property type="entry name" value="PIK-rel_kinase_FAT"/>
</dbReference>
<evidence type="ECO:0000313" key="4">
    <source>
        <dbReference type="WBParaSite" id="Minc3s00383g11387"/>
    </source>
</evidence>
<dbReference type="PANTHER" id="PTHR11139">
    <property type="entry name" value="ATAXIA TELANGIECTASIA MUTATED ATM -RELATED"/>
    <property type="match status" value="1"/>
</dbReference>
<name>A0A914LAW0_MELIC</name>
<dbReference type="GO" id="GO:0005634">
    <property type="term" value="C:nucleus"/>
    <property type="evidence" value="ECO:0007669"/>
    <property type="project" value="TreeGrafter"/>
</dbReference>
<feature type="domain" description="FAT" evidence="2">
    <location>
        <begin position="1"/>
        <end position="264"/>
    </location>
</feature>
<dbReference type="GO" id="GO:0016242">
    <property type="term" value="P:negative regulation of macroautophagy"/>
    <property type="evidence" value="ECO:0007669"/>
    <property type="project" value="TreeGrafter"/>
</dbReference>
<dbReference type="InterPro" id="IPR014009">
    <property type="entry name" value="PIK_FAT"/>
</dbReference>
<dbReference type="GO" id="GO:0031931">
    <property type="term" value="C:TORC1 complex"/>
    <property type="evidence" value="ECO:0007669"/>
    <property type="project" value="TreeGrafter"/>
</dbReference>
<proteinExistence type="predicted"/>
<reference evidence="4" key="1">
    <citation type="submission" date="2022-11" db="UniProtKB">
        <authorList>
            <consortium name="WormBaseParasite"/>
        </authorList>
    </citation>
    <scope>IDENTIFICATION</scope>
</reference>
<dbReference type="WBParaSite" id="Minc3s00383g11387">
    <property type="protein sequence ID" value="Minc3s00383g11387"/>
    <property type="gene ID" value="Minc3s00383g11387"/>
</dbReference>
<evidence type="ECO:0000313" key="3">
    <source>
        <dbReference type="Proteomes" id="UP000887563"/>
    </source>
</evidence>
<evidence type="ECO:0000256" key="1">
    <source>
        <dbReference type="SAM" id="MobiDB-lite"/>
    </source>
</evidence>
<dbReference type="PANTHER" id="PTHR11139:SF9">
    <property type="entry name" value="SERINE_THREONINE-PROTEIN KINASE MTOR"/>
    <property type="match status" value="1"/>
</dbReference>
<keyword evidence="3" id="KW-1185">Reference proteome</keyword>
<dbReference type="GO" id="GO:0004674">
    <property type="term" value="F:protein serine/threonine kinase activity"/>
    <property type="evidence" value="ECO:0007669"/>
    <property type="project" value="TreeGrafter"/>
</dbReference>
<protein>
    <submittedName>
        <fullName evidence="4">FAT domain-containing protein</fullName>
    </submittedName>
</protein>
<feature type="compositionally biased region" description="Low complexity" evidence="1">
    <location>
        <begin position="70"/>
        <end position="82"/>
    </location>
</feature>
<dbReference type="PROSITE" id="PS51189">
    <property type="entry name" value="FAT"/>
    <property type="match status" value="1"/>
</dbReference>